<dbReference type="OrthoDB" id="1700726at2759"/>
<organism evidence="1 2">
    <name type="scientific">Crucibulum laeve</name>
    <dbReference type="NCBI Taxonomy" id="68775"/>
    <lineage>
        <taxon>Eukaryota</taxon>
        <taxon>Fungi</taxon>
        <taxon>Dikarya</taxon>
        <taxon>Basidiomycota</taxon>
        <taxon>Agaricomycotina</taxon>
        <taxon>Agaricomycetes</taxon>
        <taxon>Agaricomycetidae</taxon>
        <taxon>Agaricales</taxon>
        <taxon>Agaricineae</taxon>
        <taxon>Nidulariaceae</taxon>
        <taxon>Crucibulum</taxon>
    </lineage>
</organism>
<accession>A0A5C3LV13</accession>
<dbReference type="Proteomes" id="UP000308652">
    <property type="component" value="Unassembled WGS sequence"/>
</dbReference>
<dbReference type="STRING" id="68775.A0A5C3LV13"/>
<keyword evidence="2" id="KW-1185">Reference proteome</keyword>
<proteinExistence type="predicted"/>
<sequence length="131" mass="14419">MAHACSSISTTITTTYDTPSESGLTHSLDEPSCIGLFINAQLLPILLNVLPHTQRSNVMALVACVILQRATPGSLLCIVIYKKHALCPGPGDYVQHILSHYSYHYYPQTQNEHNHSDAGDRYYIAIAEHGL</sequence>
<evidence type="ECO:0000313" key="2">
    <source>
        <dbReference type="Proteomes" id="UP000308652"/>
    </source>
</evidence>
<name>A0A5C3LV13_9AGAR</name>
<protein>
    <submittedName>
        <fullName evidence="1">Uncharacterized protein</fullName>
    </submittedName>
</protein>
<dbReference type="EMBL" id="ML213670">
    <property type="protein sequence ID" value="TFK32581.1"/>
    <property type="molecule type" value="Genomic_DNA"/>
</dbReference>
<gene>
    <name evidence="1" type="ORF">BDQ12DRAFT_500035</name>
</gene>
<reference evidence="1 2" key="1">
    <citation type="journal article" date="2019" name="Nat. Ecol. Evol.">
        <title>Megaphylogeny resolves global patterns of mushroom evolution.</title>
        <authorList>
            <person name="Varga T."/>
            <person name="Krizsan K."/>
            <person name="Foldi C."/>
            <person name="Dima B."/>
            <person name="Sanchez-Garcia M."/>
            <person name="Sanchez-Ramirez S."/>
            <person name="Szollosi G.J."/>
            <person name="Szarkandi J.G."/>
            <person name="Papp V."/>
            <person name="Albert L."/>
            <person name="Andreopoulos W."/>
            <person name="Angelini C."/>
            <person name="Antonin V."/>
            <person name="Barry K.W."/>
            <person name="Bougher N.L."/>
            <person name="Buchanan P."/>
            <person name="Buyck B."/>
            <person name="Bense V."/>
            <person name="Catcheside P."/>
            <person name="Chovatia M."/>
            <person name="Cooper J."/>
            <person name="Damon W."/>
            <person name="Desjardin D."/>
            <person name="Finy P."/>
            <person name="Geml J."/>
            <person name="Haridas S."/>
            <person name="Hughes K."/>
            <person name="Justo A."/>
            <person name="Karasinski D."/>
            <person name="Kautmanova I."/>
            <person name="Kiss B."/>
            <person name="Kocsube S."/>
            <person name="Kotiranta H."/>
            <person name="LaButti K.M."/>
            <person name="Lechner B.E."/>
            <person name="Liimatainen K."/>
            <person name="Lipzen A."/>
            <person name="Lukacs Z."/>
            <person name="Mihaltcheva S."/>
            <person name="Morgado L.N."/>
            <person name="Niskanen T."/>
            <person name="Noordeloos M.E."/>
            <person name="Ohm R.A."/>
            <person name="Ortiz-Santana B."/>
            <person name="Ovrebo C."/>
            <person name="Racz N."/>
            <person name="Riley R."/>
            <person name="Savchenko A."/>
            <person name="Shiryaev A."/>
            <person name="Soop K."/>
            <person name="Spirin V."/>
            <person name="Szebenyi C."/>
            <person name="Tomsovsky M."/>
            <person name="Tulloss R.E."/>
            <person name="Uehling J."/>
            <person name="Grigoriev I.V."/>
            <person name="Vagvolgyi C."/>
            <person name="Papp T."/>
            <person name="Martin F.M."/>
            <person name="Miettinen O."/>
            <person name="Hibbett D.S."/>
            <person name="Nagy L.G."/>
        </authorList>
    </citation>
    <scope>NUCLEOTIDE SEQUENCE [LARGE SCALE GENOMIC DNA]</scope>
    <source>
        <strain evidence="1 2">CBS 166.37</strain>
    </source>
</reference>
<dbReference type="AlphaFoldDB" id="A0A5C3LV13"/>
<evidence type="ECO:0000313" key="1">
    <source>
        <dbReference type="EMBL" id="TFK32581.1"/>
    </source>
</evidence>